<evidence type="ECO:0000259" key="3">
    <source>
        <dbReference type="PROSITE" id="PS50013"/>
    </source>
</evidence>
<dbReference type="InterPro" id="IPR016197">
    <property type="entry name" value="Chromo-like_dom_sf"/>
</dbReference>
<evidence type="ECO:0000256" key="2">
    <source>
        <dbReference type="SAM" id="MobiDB-lite"/>
    </source>
</evidence>
<evidence type="ECO:0000256" key="1">
    <source>
        <dbReference type="ARBA" id="ARBA00011353"/>
    </source>
</evidence>
<feature type="region of interest" description="Disordered" evidence="2">
    <location>
        <begin position="1"/>
        <end position="78"/>
    </location>
</feature>
<comment type="caution">
    <text evidence="4">The sequence shown here is derived from an EMBL/GenBank/DDBJ whole genome shotgun (WGS) entry which is preliminary data.</text>
</comment>
<dbReference type="AlphaFoldDB" id="A0A166YE48"/>
<sequence length="240" mass="26694">MASLIRILNSSPTEQAHQSEAASPNNPEQPEEPARPNGGAPLTAPMSPGGPTLMGNSNSLPDRSGHGVSTSEPQSNTTDAKQLVHYNGQNWEYESFEWLQPGILSLNLKPVGSNGANELVREAYIQSDNPDQLLRLWNAIPRPVYTPDPTLYEIFAVLRHKEFKNDEGEKAILLQVQWTGFSKKDTSWEAEAYVKRVASDVLNEYWSKRAKGSAKITKRAKGSAKISKWARLQRQATQQR</sequence>
<dbReference type="EMBL" id="AZHB01000104">
    <property type="protein sequence ID" value="OAA36806.1"/>
    <property type="molecule type" value="Genomic_DNA"/>
</dbReference>
<name>A0A166YE48_CORFA</name>
<gene>
    <name evidence="4" type="ORF">ISF_09939</name>
</gene>
<dbReference type="OrthoDB" id="433924at2759"/>
<organism evidence="4 5">
    <name type="scientific">Cordyceps fumosorosea (strain ARSEF 2679)</name>
    <name type="common">Isaria fumosorosea</name>
    <dbReference type="NCBI Taxonomy" id="1081104"/>
    <lineage>
        <taxon>Eukaryota</taxon>
        <taxon>Fungi</taxon>
        <taxon>Dikarya</taxon>
        <taxon>Ascomycota</taxon>
        <taxon>Pezizomycotina</taxon>
        <taxon>Sordariomycetes</taxon>
        <taxon>Hypocreomycetidae</taxon>
        <taxon>Hypocreales</taxon>
        <taxon>Cordycipitaceae</taxon>
        <taxon>Cordyceps</taxon>
    </lineage>
</organism>
<proteinExistence type="predicted"/>
<comment type="subunit">
    <text evidence="1">Component of the NuA4 histone acetyltransferase complex.</text>
</comment>
<dbReference type="InterPro" id="IPR000953">
    <property type="entry name" value="Chromo/chromo_shadow_dom"/>
</dbReference>
<protein>
    <submittedName>
        <fullName evidence="4">Chromo domain-like protein</fullName>
    </submittedName>
</protein>
<dbReference type="SUPFAM" id="SSF54160">
    <property type="entry name" value="Chromo domain-like"/>
    <property type="match status" value="1"/>
</dbReference>
<dbReference type="Proteomes" id="UP000076744">
    <property type="component" value="Unassembled WGS sequence"/>
</dbReference>
<dbReference type="GO" id="GO:0006338">
    <property type="term" value="P:chromatin remodeling"/>
    <property type="evidence" value="ECO:0007669"/>
    <property type="project" value="UniProtKB-ARBA"/>
</dbReference>
<evidence type="ECO:0000313" key="4">
    <source>
        <dbReference type="EMBL" id="OAA36806.1"/>
    </source>
</evidence>
<dbReference type="GeneID" id="30026231"/>
<feature type="domain" description="Chromo" evidence="3">
    <location>
        <begin position="152"/>
        <end position="217"/>
    </location>
</feature>
<feature type="compositionally biased region" description="Polar residues" evidence="2">
    <location>
        <begin position="8"/>
        <end position="28"/>
    </location>
</feature>
<evidence type="ECO:0000313" key="5">
    <source>
        <dbReference type="Proteomes" id="UP000076744"/>
    </source>
</evidence>
<keyword evidence="5" id="KW-1185">Reference proteome</keyword>
<accession>A0A166YE48</accession>
<dbReference type="Gene3D" id="2.40.50.40">
    <property type="match status" value="1"/>
</dbReference>
<feature type="compositionally biased region" description="Polar residues" evidence="2">
    <location>
        <begin position="54"/>
        <end position="78"/>
    </location>
</feature>
<dbReference type="RefSeq" id="XP_018699274.1">
    <property type="nucleotide sequence ID" value="XM_018853538.1"/>
</dbReference>
<reference evidence="4 5" key="1">
    <citation type="journal article" date="2016" name="Genome Biol. Evol.">
        <title>Divergent and convergent evolution of fungal pathogenicity.</title>
        <authorList>
            <person name="Shang Y."/>
            <person name="Xiao G."/>
            <person name="Zheng P."/>
            <person name="Cen K."/>
            <person name="Zhan S."/>
            <person name="Wang C."/>
        </authorList>
    </citation>
    <scope>NUCLEOTIDE SEQUENCE [LARGE SCALE GENOMIC DNA]</scope>
    <source>
        <strain evidence="4 5">ARSEF 2679</strain>
    </source>
</reference>
<dbReference type="PROSITE" id="PS50013">
    <property type="entry name" value="CHROMO_2"/>
    <property type="match status" value="1"/>
</dbReference>